<dbReference type="AlphaFoldDB" id="A0A229RT24"/>
<dbReference type="Gene3D" id="1.10.1200.10">
    <property type="entry name" value="ACP-like"/>
    <property type="match status" value="1"/>
</dbReference>
<keyword evidence="2" id="KW-1185">Reference proteome</keyword>
<dbReference type="RefSeq" id="WP_020634774.1">
    <property type="nucleotide sequence ID" value="NZ_KB913032.1"/>
</dbReference>
<organism evidence="1 2">
    <name type="scientific">Amycolatopsis alba DSM 44262</name>
    <dbReference type="NCBI Taxonomy" id="1125972"/>
    <lineage>
        <taxon>Bacteria</taxon>
        <taxon>Bacillati</taxon>
        <taxon>Actinomycetota</taxon>
        <taxon>Actinomycetes</taxon>
        <taxon>Pseudonocardiales</taxon>
        <taxon>Pseudonocardiaceae</taxon>
        <taxon>Amycolatopsis</taxon>
    </lineage>
</organism>
<accession>A0A229RT24</accession>
<comment type="caution">
    <text evidence="1">The sequence shown here is derived from an EMBL/GenBank/DDBJ whole genome shotgun (WGS) entry which is preliminary data.</text>
</comment>
<dbReference type="OrthoDB" id="2625323at2"/>
<sequence>MAIEDGWREVEAWIIDQQDTDSRRAELEPDLDLFETGILTSLQVVELHVVIERAGGQKVDRMQIEPDNFRSLEAIQRKFFPGLLPQASQ</sequence>
<proteinExistence type="predicted"/>
<name>A0A229RT24_AMYAL</name>
<dbReference type="InterPro" id="IPR036736">
    <property type="entry name" value="ACP-like_sf"/>
</dbReference>
<evidence type="ECO:0000313" key="1">
    <source>
        <dbReference type="EMBL" id="OXM49675.1"/>
    </source>
</evidence>
<gene>
    <name evidence="1" type="ORF">CFP75_18060</name>
</gene>
<reference evidence="1 2" key="1">
    <citation type="submission" date="2017-07" db="EMBL/GenBank/DDBJ databases">
        <title>Amycolatopsis alba DSM 44262 Genome sequencing and assembly.</title>
        <authorList>
            <person name="Kaur N."/>
            <person name="Mayilraj S."/>
        </authorList>
    </citation>
    <scope>NUCLEOTIDE SEQUENCE [LARGE SCALE GENOMIC DNA]</scope>
    <source>
        <strain evidence="1 2">DSM 44262</strain>
    </source>
</reference>
<evidence type="ECO:0000313" key="2">
    <source>
        <dbReference type="Proteomes" id="UP000215563"/>
    </source>
</evidence>
<dbReference type="EMBL" id="NMQU01000047">
    <property type="protein sequence ID" value="OXM49675.1"/>
    <property type="molecule type" value="Genomic_DNA"/>
</dbReference>
<dbReference type="Proteomes" id="UP000215563">
    <property type="component" value="Unassembled WGS sequence"/>
</dbReference>
<dbReference type="SUPFAM" id="SSF47336">
    <property type="entry name" value="ACP-like"/>
    <property type="match status" value="1"/>
</dbReference>
<protein>
    <submittedName>
        <fullName evidence="1">Holo</fullName>
    </submittedName>
</protein>